<dbReference type="AlphaFoldDB" id="A0AAU3I938"/>
<proteinExistence type="predicted"/>
<evidence type="ECO:0000313" key="1">
    <source>
        <dbReference type="EMBL" id="WTZ14234.1"/>
    </source>
</evidence>
<evidence type="ECO:0008006" key="2">
    <source>
        <dbReference type="Google" id="ProtNLM"/>
    </source>
</evidence>
<protein>
    <recommendedName>
        <fullName evidence="2">Lipoprotein</fullName>
    </recommendedName>
</protein>
<accession>A0AAU3I938</accession>
<name>A0AAU3I938_9ACTN</name>
<dbReference type="EMBL" id="CP109546">
    <property type="protein sequence ID" value="WTZ14234.1"/>
    <property type="molecule type" value="Genomic_DNA"/>
</dbReference>
<gene>
    <name evidence="1" type="ORF">OG699_43560</name>
</gene>
<reference evidence="1" key="1">
    <citation type="submission" date="2022-10" db="EMBL/GenBank/DDBJ databases">
        <title>The complete genomes of actinobacterial strains from the NBC collection.</title>
        <authorList>
            <person name="Joergensen T.S."/>
            <person name="Alvarez Arevalo M."/>
            <person name="Sterndorff E.B."/>
            <person name="Faurdal D."/>
            <person name="Vuksanovic O."/>
            <person name="Mourched A.-S."/>
            <person name="Charusanti P."/>
            <person name="Shaw S."/>
            <person name="Blin K."/>
            <person name="Weber T."/>
        </authorList>
    </citation>
    <scope>NUCLEOTIDE SEQUENCE</scope>
    <source>
        <strain evidence="1">NBC_01393</strain>
    </source>
</reference>
<dbReference type="PROSITE" id="PS51257">
    <property type="entry name" value="PROKAR_LIPOPROTEIN"/>
    <property type="match status" value="1"/>
</dbReference>
<sequence length="152" mass="16198">MNSRAWKRALVSASLALSVSGCVGWGGYPHAKNVHESQLIGTWRAQKCHTTLTLSAAGSASATGIPTEMELDGKVTQKVGGDGTWEIDESGDTQQLDVTIENQGTSFDLYRDKGRLLVGLTVGDPDDANWCVLTRQSATHPDRQGRADAQAA</sequence>
<organism evidence="1">
    <name type="scientific">Streptomyces sp. NBC_01393</name>
    <dbReference type="NCBI Taxonomy" id="2903851"/>
    <lineage>
        <taxon>Bacteria</taxon>
        <taxon>Bacillati</taxon>
        <taxon>Actinomycetota</taxon>
        <taxon>Actinomycetes</taxon>
        <taxon>Kitasatosporales</taxon>
        <taxon>Streptomycetaceae</taxon>
        <taxon>Streptomyces</taxon>
    </lineage>
</organism>